<dbReference type="NCBIfam" id="NF004909">
    <property type="entry name" value="PRK06265.2-5"/>
    <property type="match status" value="1"/>
</dbReference>
<dbReference type="EMBL" id="CP008796">
    <property type="protein sequence ID" value="AIH03750.1"/>
    <property type="molecule type" value="Genomic_DNA"/>
</dbReference>
<dbReference type="GO" id="GO:0000041">
    <property type="term" value="P:transition metal ion transport"/>
    <property type="evidence" value="ECO:0007669"/>
    <property type="project" value="InterPro"/>
</dbReference>
<feature type="transmembrane region" description="Helical" evidence="7">
    <location>
        <begin position="6"/>
        <end position="27"/>
    </location>
</feature>
<keyword evidence="9" id="KW-1185">Reference proteome</keyword>
<feature type="transmembrane region" description="Helical" evidence="7">
    <location>
        <begin position="63"/>
        <end position="87"/>
    </location>
</feature>
<dbReference type="eggNOG" id="COG0310">
    <property type="taxonomic scope" value="Bacteria"/>
</dbReference>
<dbReference type="Gene3D" id="1.10.1760.20">
    <property type="match status" value="1"/>
</dbReference>
<evidence type="ECO:0000256" key="2">
    <source>
        <dbReference type="ARBA" id="ARBA00022448"/>
    </source>
</evidence>
<evidence type="ECO:0000313" key="8">
    <source>
        <dbReference type="EMBL" id="AIH03750.1"/>
    </source>
</evidence>
<evidence type="ECO:0000313" key="9">
    <source>
        <dbReference type="Proteomes" id="UP000028481"/>
    </source>
</evidence>
<feature type="transmembrane region" description="Helical" evidence="7">
    <location>
        <begin position="130"/>
        <end position="155"/>
    </location>
</feature>
<dbReference type="KEGG" id="tcm:HL41_02485"/>
<keyword evidence="2" id="KW-0813">Transport</keyword>
<sequence length="201" mass="21819">MHISEGVLSPPVLITGWGLTLIGLTIALKKLSHRKISEVAVLSSAFFIASLIHVPIGPSAAHLVLNGMVGILLGWNSFVAIFLGLLLQALFFQFGGFTTLGINTFNMAFPGVISYYLLKRFIRGENQKLSFISGFLAGFLSMLGAGFFTALSLYLTEKKFLILCETLIIAHIPIAVVEGLVTGFIVVYLLKIKPEVFKNEG</sequence>
<keyword evidence="4 7" id="KW-0812">Transmembrane</keyword>
<name>A0A075WRV0_9BACT</name>
<evidence type="ECO:0000256" key="4">
    <source>
        <dbReference type="ARBA" id="ARBA00022692"/>
    </source>
</evidence>
<evidence type="ECO:0000256" key="6">
    <source>
        <dbReference type="ARBA" id="ARBA00023136"/>
    </source>
</evidence>
<feature type="transmembrane region" description="Helical" evidence="7">
    <location>
        <begin position="39"/>
        <end position="57"/>
    </location>
</feature>
<dbReference type="STRING" id="289377.HL41_02485"/>
<organism evidence="8 9">
    <name type="scientific">Thermodesulfobacterium commune DSM 2178</name>
    <dbReference type="NCBI Taxonomy" id="289377"/>
    <lineage>
        <taxon>Bacteria</taxon>
        <taxon>Pseudomonadati</taxon>
        <taxon>Thermodesulfobacteriota</taxon>
        <taxon>Thermodesulfobacteria</taxon>
        <taxon>Thermodesulfobacteriales</taxon>
        <taxon>Thermodesulfobacteriaceae</taxon>
        <taxon>Thermodesulfobacterium</taxon>
    </lineage>
</organism>
<dbReference type="InterPro" id="IPR002751">
    <property type="entry name" value="CbiM/NikMN"/>
</dbReference>
<evidence type="ECO:0000256" key="7">
    <source>
        <dbReference type="SAM" id="Phobius"/>
    </source>
</evidence>
<dbReference type="PANTHER" id="PTHR34229:SF1">
    <property type="entry name" value="METAL TRANSPORT PROTEIN HI_1621-RELATED"/>
    <property type="match status" value="1"/>
</dbReference>
<dbReference type="RefSeq" id="WP_038061122.1">
    <property type="nucleotide sequence ID" value="NZ_CP008796.1"/>
</dbReference>
<dbReference type="AlphaFoldDB" id="A0A075WRV0"/>
<evidence type="ECO:0000256" key="3">
    <source>
        <dbReference type="ARBA" id="ARBA00022475"/>
    </source>
</evidence>
<keyword evidence="5 7" id="KW-1133">Transmembrane helix</keyword>
<accession>A0A075WRV0</accession>
<dbReference type="NCBIfam" id="NF004905">
    <property type="entry name" value="PRK06265.1-5"/>
    <property type="match status" value="1"/>
</dbReference>
<reference evidence="8 9" key="1">
    <citation type="journal article" date="2015" name="Genome Announc.">
        <title>Genome Sequence of a Sulfate-Reducing Thermophilic Bacterium, Thermodesulfobacterium commune DSM 2178T (Phylum Thermodesulfobacteria).</title>
        <authorList>
            <person name="Bhatnagar S."/>
            <person name="Badger J.H."/>
            <person name="Madupu R."/>
            <person name="Khouri H.M."/>
            <person name="O'Connor E.M."/>
            <person name="Robb F.T."/>
            <person name="Ward N.L."/>
            <person name="Eisen J.A."/>
        </authorList>
    </citation>
    <scope>NUCLEOTIDE SEQUENCE [LARGE SCALE GENOMIC DNA]</scope>
    <source>
        <strain evidence="8 9">DSM 2178</strain>
    </source>
</reference>
<feature type="transmembrane region" description="Helical" evidence="7">
    <location>
        <begin position="94"/>
        <end position="118"/>
    </location>
</feature>
<comment type="subcellular location">
    <subcellularLocation>
        <location evidence="1">Cell membrane</location>
        <topology evidence="1">Multi-pass membrane protein</topology>
    </subcellularLocation>
</comment>
<proteinExistence type="predicted"/>
<keyword evidence="3" id="KW-1003">Cell membrane</keyword>
<dbReference type="HOGENOM" id="CLU_052508_1_0_0"/>
<dbReference type="Proteomes" id="UP000028481">
    <property type="component" value="Chromosome"/>
</dbReference>
<dbReference type="GO" id="GO:0005886">
    <property type="term" value="C:plasma membrane"/>
    <property type="evidence" value="ECO:0007669"/>
    <property type="project" value="UniProtKB-SubCell"/>
</dbReference>
<dbReference type="OrthoDB" id="9809846at2"/>
<keyword evidence="6 7" id="KW-0472">Membrane</keyword>
<dbReference type="PaxDb" id="289377-HL41_02485"/>
<evidence type="ECO:0000256" key="1">
    <source>
        <dbReference type="ARBA" id="ARBA00004651"/>
    </source>
</evidence>
<evidence type="ECO:0000256" key="5">
    <source>
        <dbReference type="ARBA" id="ARBA00022989"/>
    </source>
</evidence>
<dbReference type="Pfam" id="PF01891">
    <property type="entry name" value="CbiM"/>
    <property type="match status" value="1"/>
</dbReference>
<gene>
    <name evidence="8" type="ORF">HL41_02485</name>
</gene>
<dbReference type="PANTHER" id="PTHR34229">
    <property type="entry name" value="METAL TRANSPORT PROTEIN HI_1621-RELATED"/>
    <property type="match status" value="1"/>
</dbReference>
<feature type="transmembrane region" description="Helical" evidence="7">
    <location>
        <begin position="167"/>
        <end position="190"/>
    </location>
</feature>
<protein>
    <submittedName>
        <fullName evidence="8">Cobalamin biosynthesis protein CbiM</fullName>
    </submittedName>
</protein>